<feature type="chain" id="PRO_5041155209" evidence="3">
    <location>
        <begin position="23"/>
        <end position="242"/>
    </location>
</feature>
<reference evidence="4" key="1">
    <citation type="submission" date="2022-12" db="EMBL/GenBank/DDBJ databases">
        <authorList>
            <person name="Petersen C."/>
        </authorList>
    </citation>
    <scope>NUCLEOTIDE SEQUENCE</scope>
    <source>
        <strain evidence="4">IBT 21472</strain>
    </source>
</reference>
<keyword evidence="3" id="KW-0732">Signal</keyword>
<dbReference type="EMBL" id="JAPZBO010000010">
    <property type="protein sequence ID" value="KAJ5299021.1"/>
    <property type="molecule type" value="Genomic_DNA"/>
</dbReference>
<comment type="similarity">
    <text evidence="1">Belongs to the Necrosis inducing protein (NPP1) family.</text>
</comment>
<dbReference type="Pfam" id="PF05630">
    <property type="entry name" value="NPP1"/>
    <property type="match status" value="1"/>
</dbReference>
<protein>
    <submittedName>
        <fullName evidence="4">Npp1 domain-containing protein</fullName>
    </submittedName>
</protein>
<keyword evidence="2" id="KW-0843">Virulence</keyword>
<evidence type="ECO:0000313" key="5">
    <source>
        <dbReference type="Proteomes" id="UP001147746"/>
    </source>
</evidence>
<accession>A0A9W9PL16</accession>
<dbReference type="AlphaFoldDB" id="A0A9W9PL16"/>
<reference evidence="4" key="2">
    <citation type="journal article" date="2023" name="IMA Fungus">
        <title>Comparative genomic study of the Penicillium genus elucidates a diverse pangenome and 15 lateral gene transfer events.</title>
        <authorList>
            <person name="Petersen C."/>
            <person name="Sorensen T."/>
            <person name="Nielsen M.R."/>
            <person name="Sondergaard T.E."/>
            <person name="Sorensen J.L."/>
            <person name="Fitzpatrick D.A."/>
            <person name="Frisvad J.C."/>
            <person name="Nielsen K.L."/>
        </authorList>
    </citation>
    <scope>NUCLEOTIDE SEQUENCE</scope>
    <source>
        <strain evidence="4">IBT 21472</strain>
    </source>
</reference>
<dbReference type="PANTHER" id="PTHR33657">
    <property type="entry name" value="DOMAIN PROTEIN, PUTATIVE (AFU_ORTHOLOGUE AFUA_5G00600)-RELATED"/>
    <property type="match status" value="1"/>
</dbReference>
<evidence type="ECO:0000256" key="3">
    <source>
        <dbReference type="SAM" id="SignalP"/>
    </source>
</evidence>
<name>A0A9W9PL16_9EURO</name>
<sequence length="242" mass="25528">MIIVAQVFACLLALSTLPLAIAQPTLSRRGTIGSDEIVGFDQTVPSGTVGDAYLAYQPYLYVVNGCVPFPAVDAEGNTNAGLATTGASDGDCSSSTGQIYVRGTSSGDYYALMYAWYMPKDEPSDGLGHRHDWEGVIVWLSDSTSTTADNVVAVCPSAHGGWDCSTNGYTLDGTAALIRYYSVWPVDHQCGLTSTVGGTQPLIAWESLPTVAQDALDTTDFGSAIVPFIDAHFDTNLADATF</sequence>
<evidence type="ECO:0000256" key="1">
    <source>
        <dbReference type="ARBA" id="ARBA00009520"/>
    </source>
</evidence>
<comment type="caution">
    <text evidence="4">The sequence shown here is derived from an EMBL/GenBank/DDBJ whole genome shotgun (WGS) entry which is preliminary data.</text>
</comment>
<dbReference type="InterPro" id="IPR008701">
    <property type="entry name" value="NPP1"/>
</dbReference>
<organism evidence="4 5">
    <name type="scientific">Penicillium atrosanguineum</name>
    <dbReference type="NCBI Taxonomy" id="1132637"/>
    <lineage>
        <taxon>Eukaryota</taxon>
        <taxon>Fungi</taxon>
        <taxon>Dikarya</taxon>
        <taxon>Ascomycota</taxon>
        <taxon>Pezizomycotina</taxon>
        <taxon>Eurotiomycetes</taxon>
        <taxon>Eurotiomycetidae</taxon>
        <taxon>Eurotiales</taxon>
        <taxon>Aspergillaceae</taxon>
        <taxon>Penicillium</taxon>
    </lineage>
</organism>
<keyword evidence="5" id="KW-1185">Reference proteome</keyword>
<proteinExistence type="inferred from homology"/>
<dbReference type="PANTHER" id="PTHR33657:SF8">
    <property type="entry name" value="DOMAIN PROTEIN, PUTATIVE (AFU_ORTHOLOGUE AFUA_5G00600)-RELATED"/>
    <property type="match status" value="1"/>
</dbReference>
<dbReference type="Proteomes" id="UP001147746">
    <property type="component" value="Unassembled WGS sequence"/>
</dbReference>
<feature type="signal peptide" evidence="3">
    <location>
        <begin position="1"/>
        <end position="22"/>
    </location>
</feature>
<evidence type="ECO:0000256" key="2">
    <source>
        <dbReference type="ARBA" id="ARBA00023026"/>
    </source>
</evidence>
<gene>
    <name evidence="4" type="ORF">N7476_010578</name>
</gene>
<evidence type="ECO:0000313" key="4">
    <source>
        <dbReference type="EMBL" id="KAJ5299021.1"/>
    </source>
</evidence>
<dbReference type="PIRSF" id="PIRSF029958">
    <property type="entry name" value="Necrosis-inducing_protein"/>
    <property type="match status" value="1"/>
</dbReference>